<dbReference type="SMART" id="SM00984">
    <property type="entry name" value="UDPG_MGDP_dh_C"/>
    <property type="match status" value="1"/>
</dbReference>
<dbReference type="GO" id="GO:0000271">
    <property type="term" value="P:polysaccharide biosynthetic process"/>
    <property type="evidence" value="ECO:0007669"/>
    <property type="project" value="InterPro"/>
</dbReference>
<dbReference type="GO" id="GO:0051287">
    <property type="term" value="F:NAD binding"/>
    <property type="evidence" value="ECO:0007669"/>
    <property type="project" value="InterPro"/>
</dbReference>
<dbReference type="PIRSF" id="PIRSF500136">
    <property type="entry name" value="UDP_ManNAc_DH"/>
    <property type="match status" value="1"/>
</dbReference>
<evidence type="ECO:0000256" key="2">
    <source>
        <dbReference type="ARBA" id="ARBA00023002"/>
    </source>
</evidence>
<dbReference type="Gene3D" id="3.40.50.1820">
    <property type="entry name" value="alpha/beta hydrolase"/>
    <property type="match status" value="1"/>
</dbReference>
<protein>
    <submittedName>
        <fullName evidence="5">UDP-glucose/GDP-mannose dehydrogenase</fullName>
    </submittedName>
</protein>
<dbReference type="InterPro" id="IPR028359">
    <property type="entry name" value="UDP_ManNAc/GlcNAc_DH"/>
</dbReference>
<evidence type="ECO:0000313" key="5">
    <source>
        <dbReference type="EMBL" id="OAO15522.1"/>
    </source>
</evidence>
<dbReference type="InterPro" id="IPR029058">
    <property type="entry name" value="AB_hydrolase_fold"/>
</dbReference>
<comment type="caution">
    <text evidence="5">The sequence shown here is derived from an EMBL/GenBank/DDBJ whole genome shotgun (WGS) entry which is preliminary data.</text>
</comment>
<dbReference type="PANTHER" id="PTHR43491">
    <property type="entry name" value="UDP-N-ACETYL-D-MANNOSAMINE DEHYDROGENASE"/>
    <property type="match status" value="1"/>
</dbReference>
<dbReference type="InterPro" id="IPR008927">
    <property type="entry name" value="6-PGluconate_DH-like_C_sf"/>
</dbReference>
<dbReference type="GO" id="GO:0016628">
    <property type="term" value="F:oxidoreductase activity, acting on the CH-CH group of donors, NAD or NADP as acceptor"/>
    <property type="evidence" value="ECO:0007669"/>
    <property type="project" value="InterPro"/>
</dbReference>
<dbReference type="InterPro" id="IPR002921">
    <property type="entry name" value="Fungal_lipase-type"/>
</dbReference>
<dbReference type="SUPFAM" id="SSF53474">
    <property type="entry name" value="alpha/beta-Hydrolases"/>
    <property type="match status" value="1"/>
</dbReference>
<dbReference type="Pfam" id="PF00984">
    <property type="entry name" value="UDPG_MGDP_dh"/>
    <property type="match status" value="1"/>
</dbReference>
<name>A0A196SH83_BLAHN</name>
<evidence type="ECO:0000256" key="3">
    <source>
        <dbReference type="ARBA" id="ARBA00023027"/>
    </source>
</evidence>
<keyword evidence="6" id="KW-1185">Reference proteome</keyword>
<evidence type="ECO:0000313" key="6">
    <source>
        <dbReference type="Proteomes" id="UP000078348"/>
    </source>
</evidence>
<dbReference type="AlphaFoldDB" id="A0A196SH83"/>
<dbReference type="PANTHER" id="PTHR43491:SF2">
    <property type="entry name" value="UDP-N-ACETYL-D-MANNOSAMINE DEHYDROGENASE"/>
    <property type="match status" value="1"/>
</dbReference>
<evidence type="ECO:0000259" key="4">
    <source>
        <dbReference type="SMART" id="SM00984"/>
    </source>
</evidence>
<dbReference type="Pfam" id="PF01764">
    <property type="entry name" value="Lipase_3"/>
    <property type="match status" value="2"/>
</dbReference>
<accession>A0A196SH83</accession>
<comment type="similarity">
    <text evidence="1">Belongs to the UDP-glucose/GDP-mannose dehydrogenase family.</text>
</comment>
<dbReference type="GO" id="GO:0006629">
    <property type="term" value="P:lipid metabolic process"/>
    <property type="evidence" value="ECO:0007669"/>
    <property type="project" value="InterPro"/>
</dbReference>
<dbReference type="PRINTS" id="PR00411">
    <property type="entry name" value="PNDRDTASEI"/>
</dbReference>
<dbReference type="NCBIfam" id="TIGR03026">
    <property type="entry name" value="NDP-sugDHase"/>
    <property type="match status" value="1"/>
</dbReference>
<evidence type="ECO:0000256" key="1">
    <source>
        <dbReference type="ARBA" id="ARBA00006601"/>
    </source>
</evidence>
<feature type="domain" description="UDP-glucose/GDP-mannose dehydrogenase C-terminal" evidence="4">
    <location>
        <begin position="554"/>
        <end position="657"/>
    </location>
</feature>
<dbReference type="PIRSF" id="PIRSF000124">
    <property type="entry name" value="UDPglc_GDPman_dh"/>
    <property type="match status" value="1"/>
</dbReference>
<sequence length="669" mass="75040">MSCKECRAFQGILSEARVVSVPRIDLSGYVAVLNHTDILISFRATDTLLNWIENVASPFFADFLVCPQCKASLVYLKMYRRVRPQLLGVLIPLLTRYPNATIVATGHSMGGIFATYVAVDLLSNVNHYNYEQYLKDPEGFPVVYAEGDTELQNLRGIIPFKQKCHVWNHHIRVKEVVTFGMPRIGNRYLADYIQRIIPTYARITHYRDLIPRLPPSFTDYHHTGDEFYCDFALMDAQDLKICVVGLGYVGMPMAVAFAEKGVKVIGFDVCKPKIEAYLNGEDPTCEVGTEKLVKTLKGGNLSLTYDLEQIRSANFYIVAVPTPVNEDRSPDVRPVEGASEVVGKVICKGDYVVFESTVYPGLTEELCIPIIEKFSGLKYKEEWKLGYSPERINPGDKVHTFKTIKKIVSGCDAESLDKIAKVYEMVVEPGVYRATSIAVAEAAKVIENSQRDINIAFMNELAMIFDKMGIDTNDVLDAAGTKWNFLHFHPGLVGGHCIGVDPYYLTYRAQNLGYTSKIIQNGRLLNDSMGAWIATKVVKLMVQCGLVVKGARVCVMGITFKENCSDTRNSKVHDIIRELKEYDIDIVSCDPIAPKDEVKRFYGVDLVDIKDIKDCDAVVMAVAHKEYAAMTMKDLRALFKPEIAQKLVYDVKGVISREDVPSDMVLKRL</sequence>
<dbReference type="InterPro" id="IPR001732">
    <property type="entry name" value="UDP-Glc/GDP-Man_DH_N"/>
</dbReference>
<dbReference type="InterPro" id="IPR036291">
    <property type="entry name" value="NAD(P)-bd_dom_sf"/>
</dbReference>
<dbReference type="GO" id="GO:0016616">
    <property type="term" value="F:oxidoreductase activity, acting on the CH-OH group of donors, NAD or NADP as acceptor"/>
    <property type="evidence" value="ECO:0007669"/>
    <property type="project" value="InterPro"/>
</dbReference>
<proteinExistence type="inferred from homology"/>
<dbReference type="InterPro" id="IPR014026">
    <property type="entry name" value="UDP-Glc/GDP-Man_DH_dimer"/>
</dbReference>
<organism evidence="5 6">
    <name type="scientific">Blastocystis sp. subtype 1 (strain ATCC 50177 / NandII)</name>
    <dbReference type="NCBI Taxonomy" id="478820"/>
    <lineage>
        <taxon>Eukaryota</taxon>
        <taxon>Sar</taxon>
        <taxon>Stramenopiles</taxon>
        <taxon>Bigyra</taxon>
        <taxon>Opalozoa</taxon>
        <taxon>Opalinata</taxon>
        <taxon>Blastocystidae</taxon>
        <taxon>Blastocystis</taxon>
    </lineage>
</organism>
<gene>
    <name evidence="5" type="ORF">AV274_2764</name>
</gene>
<dbReference type="InterPro" id="IPR036220">
    <property type="entry name" value="UDP-Glc/GDP-Man_DH_C_sf"/>
</dbReference>
<dbReference type="CDD" id="cd00519">
    <property type="entry name" value="Lipase_3"/>
    <property type="match status" value="1"/>
</dbReference>
<dbReference type="Pfam" id="PF03720">
    <property type="entry name" value="UDPG_MGDP_dh_C"/>
    <property type="match status" value="1"/>
</dbReference>
<dbReference type="InterPro" id="IPR014027">
    <property type="entry name" value="UDP-Glc/GDP-Man_DH_C"/>
</dbReference>
<keyword evidence="3" id="KW-0520">NAD</keyword>
<dbReference type="EMBL" id="LXWW01000136">
    <property type="protein sequence ID" value="OAO15522.1"/>
    <property type="molecule type" value="Genomic_DNA"/>
</dbReference>
<dbReference type="SUPFAM" id="SSF52413">
    <property type="entry name" value="UDP-glucose/GDP-mannose dehydrogenase C-terminal domain"/>
    <property type="match status" value="1"/>
</dbReference>
<dbReference type="OrthoDB" id="426718at2759"/>
<dbReference type="SUPFAM" id="SSF48179">
    <property type="entry name" value="6-phosphogluconate dehydrogenase C-terminal domain-like"/>
    <property type="match status" value="1"/>
</dbReference>
<dbReference type="SUPFAM" id="SSF51735">
    <property type="entry name" value="NAD(P)-binding Rossmann-fold domains"/>
    <property type="match status" value="1"/>
</dbReference>
<dbReference type="Pfam" id="PF03721">
    <property type="entry name" value="UDPG_MGDP_dh_N"/>
    <property type="match status" value="1"/>
</dbReference>
<dbReference type="InterPro" id="IPR017476">
    <property type="entry name" value="UDP-Glc/GDP-Man"/>
</dbReference>
<dbReference type="STRING" id="478820.A0A196SH83"/>
<dbReference type="Proteomes" id="UP000078348">
    <property type="component" value="Unassembled WGS sequence"/>
</dbReference>
<reference evidence="5 6" key="1">
    <citation type="submission" date="2016-05" db="EMBL/GenBank/DDBJ databases">
        <title>Nuclear genome of Blastocystis sp. subtype 1 NandII.</title>
        <authorList>
            <person name="Gentekaki E."/>
            <person name="Curtis B."/>
            <person name="Stairs C."/>
            <person name="Eme L."/>
            <person name="Herman E."/>
            <person name="Klimes V."/>
            <person name="Arias M.C."/>
            <person name="Elias M."/>
            <person name="Hilliou F."/>
            <person name="Klute M."/>
            <person name="Malik S.-B."/>
            <person name="Pightling A."/>
            <person name="Rachubinski R."/>
            <person name="Salas D."/>
            <person name="Schlacht A."/>
            <person name="Suga H."/>
            <person name="Archibald J."/>
            <person name="Ball S.G."/>
            <person name="Clark G."/>
            <person name="Dacks J."/>
            <person name="Van Der Giezen M."/>
            <person name="Tsaousis A."/>
            <person name="Roger A."/>
        </authorList>
    </citation>
    <scope>NUCLEOTIDE SEQUENCE [LARGE SCALE GENOMIC DNA]</scope>
    <source>
        <strain evidence="6">ATCC 50177 / NandII</strain>
    </source>
</reference>
<dbReference type="Gene3D" id="3.40.50.720">
    <property type="entry name" value="NAD(P)-binding Rossmann-like Domain"/>
    <property type="match status" value="2"/>
</dbReference>
<keyword evidence="2" id="KW-0560">Oxidoreductase</keyword>